<gene>
    <name evidence="2" type="ORF">BU23DRAFT_476045</name>
</gene>
<sequence>MDGKPLGHWKLPIQPNSLIAVFSTVGKTGLLVPLSECIVQLKWVYFHSNKAKPLRRMHVFDAASRGPWGSFTFLLNIRLLLTAWLAYLGAITVVLRLAYEPFTQQMLQLYSKSAPLANMTGTVKISTAFSDFTGSRTWT</sequence>
<evidence type="ECO:0000256" key="1">
    <source>
        <dbReference type="SAM" id="Phobius"/>
    </source>
</evidence>
<organism evidence="2 3">
    <name type="scientific">Bimuria novae-zelandiae CBS 107.79</name>
    <dbReference type="NCBI Taxonomy" id="1447943"/>
    <lineage>
        <taxon>Eukaryota</taxon>
        <taxon>Fungi</taxon>
        <taxon>Dikarya</taxon>
        <taxon>Ascomycota</taxon>
        <taxon>Pezizomycotina</taxon>
        <taxon>Dothideomycetes</taxon>
        <taxon>Pleosporomycetidae</taxon>
        <taxon>Pleosporales</taxon>
        <taxon>Massarineae</taxon>
        <taxon>Didymosphaeriaceae</taxon>
        <taxon>Bimuria</taxon>
    </lineage>
</organism>
<dbReference type="InterPro" id="IPR021514">
    <property type="entry name" value="DUF3176"/>
</dbReference>
<keyword evidence="1" id="KW-1133">Transmembrane helix</keyword>
<keyword evidence="3" id="KW-1185">Reference proteome</keyword>
<dbReference type="PANTHER" id="PTHR35394">
    <property type="entry name" value="DUF3176 DOMAIN-CONTAINING PROTEIN"/>
    <property type="match status" value="1"/>
</dbReference>
<dbReference type="OrthoDB" id="5376804at2759"/>
<dbReference type="Pfam" id="PF11374">
    <property type="entry name" value="DUF3176"/>
    <property type="match status" value="1"/>
</dbReference>
<protein>
    <submittedName>
        <fullName evidence="2">Uncharacterized protein</fullName>
    </submittedName>
</protein>
<keyword evidence="1" id="KW-0472">Membrane</keyword>
<accession>A0A6A5UYC7</accession>
<name>A0A6A5UYC7_9PLEO</name>
<evidence type="ECO:0000313" key="3">
    <source>
        <dbReference type="Proteomes" id="UP000800036"/>
    </source>
</evidence>
<keyword evidence="1" id="KW-0812">Transmembrane</keyword>
<proteinExistence type="predicted"/>
<dbReference type="PANTHER" id="PTHR35394:SF5">
    <property type="entry name" value="DUF3176 DOMAIN-CONTAINING PROTEIN"/>
    <property type="match status" value="1"/>
</dbReference>
<reference evidence="2" key="1">
    <citation type="journal article" date="2020" name="Stud. Mycol.">
        <title>101 Dothideomycetes genomes: a test case for predicting lifestyles and emergence of pathogens.</title>
        <authorList>
            <person name="Haridas S."/>
            <person name="Albert R."/>
            <person name="Binder M."/>
            <person name="Bloem J."/>
            <person name="Labutti K."/>
            <person name="Salamov A."/>
            <person name="Andreopoulos B."/>
            <person name="Baker S."/>
            <person name="Barry K."/>
            <person name="Bills G."/>
            <person name="Bluhm B."/>
            <person name="Cannon C."/>
            <person name="Castanera R."/>
            <person name="Culley D."/>
            <person name="Daum C."/>
            <person name="Ezra D."/>
            <person name="Gonzalez J."/>
            <person name="Henrissat B."/>
            <person name="Kuo A."/>
            <person name="Liang C."/>
            <person name="Lipzen A."/>
            <person name="Lutzoni F."/>
            <person name="Magnuson J."/>
            <person name="Mondo S."/>
            <person name="Nolan M."/>
            <person name="Ohm R."/>
            <person name="Pangilinan J."/>
            <person name="Park H.-J."/>
            <person name="Ramirez L."/>
            <person name="Alfaro M."/>
            <person name="Sun H."/>
            <person name="Tritt A."/>
            <person name="Yoshinaga Y."/>
            <person name="Zwiers L.-H."/>
            <person name="Turgeon B."/>
            <person name="Goodwin S."/>
            <person name="Spatafora J."/>
            <person name="Crous P."/>
            <person name="Grigoriev I."/>
        </authorList>
    </citation>
    <scope>NUCLEOTIDE SEQUENCE</scope>
    <source>
        <strain evidence="2">CBS 107.79</strain>
    </source>
</reference>
<dbReference type="Proteomes" id="UP000800036">
    <property type="component" value="Unassembled WGS sequence"/>
</dbReference>
<dbReference type="EMBL" id="ML976706">
    <property type="protein sequence ID" value="KAF1969815.1"/>
    <property type="molecule type" value="Genomic_DNA"/>
</dbReference>
<feature type="transmembrane region" description="Helical" evidence="1">
    <location>
        <begin position="77"/>
        <end position="99"/>
    </location>
</feature>
<evidence type="ECO:0000313" key="2">
    <source>
        <dbReference type="EMBL" id="KAF1969815.1"/>
    </source>
</evidence>
<dbReference type="AlphaFoldDB" id="A0A6A5UYC7"/>